<dbReference type="KEGG" id="mpp:MICPUCDRAFT_67303"/>
<name>C1MQ97_MICPC</name>
<feature type="non-terminal residue" evidence="2">
    <location>
        <position position="573"/>
    </location>
</feature>
<evidence type="ECO:0000256" key="1">
    <source>
        <dbReference type="SAM" id="MobiDB-lite"/>
    </source>
</evidence>
<evidence type="ECO:0000313" key="3">
    <source>
        <dbReference type="Proteomes" id="UP000001876"/>
    </source>
</evidence>
<accession>C1MQ97</accession>
<dbReference type="EMBL" id="GG663738">
    <property type="protein sequence ID" value="EEH57670.1"/>
    <property type="molecule type" value="Genomic_DNA"/>
</dbReference>
<proteinExistence type="predicted"/>
<dbReference type="OrthoDB" id="439917at2759"/>
<dbReference type="SMART" id="SM01411">
    <property type="entry name" value="Ephrin_rec_like"/>
    <property type="match status" value="1"/>
</dbReference>
<feature type="region of interest" description="Disordered" evidence="1">
    <location>
        <begin position="1"/>
        <end position="26"/>
    </location>
</feature>
<dbReference type="AlphaFoldDB" id="C1MQ97"/>
<protein>
    <submittedName>
        <fullName evidence="2">Predicted protein</fullName>
    </submittedName>
</protein>
<dbReference type="RefSeq" id="XP_003057719.1">
    <property type="nucleotide sequence ID" value="XM_003057673.1"/>
</dbReference>
<evidence type="ECO:0000313" key="2">
    <source>
        <dbReference type="EMBL" id="EEH57670.1"/>
    </source>
</evidence>
<sequence length="573" mass="60053">MSSEQPRRGPRDGAGPRDDARTTDAPRVGPLAVTATCATLVLAMLALANVAGVVAALDLTPGAPSAARAELAEAPRLAARDDDSRVAEPSRRSPPRAAAFAAGRRSLLQTCAPGTALSGGSCVDCGVGTYASGVSALCRFPDVPFSCSTTLNPEQVQDAYGFSDVVAAQCAFNTKTSGAALISNDPGTCNFAGTASSVCTPQALIDEDGVVTHKMTCVITSENTVVLGGCEQLIAGTTVQCTWDGGENQCTTCPAGSACQSSNTIDPPPCAMGYECPDGTNANACDAGEYGPGGAPSCLNCPNGTICPAIGWKTPQACPAATYSGEGAIACVSCPEGHQARSMQTCFTHRSVSTRDRVPFQLTGEHFLYDSVSDCEHGVADRVHGGILRGGVRDELQRVRRRTEQRTRERGVLHVPRRDGVRDDGDGDAADLRGGVLLRRRQRVVLRVRAGDVPRHAAVGELRRVPGGDAVPAQRDQQPRELLLQRGDVLAVDVKRERVHRVAVRPRGDDAAADALGDGRHGVQRVPGRVHVPRARAVAGAVRGGDVSVGEQLHPLRGVHRRELVRDAERLAD</sequence>
<keyword evidence="3" id="KW-1185">Reference proteome</keyword>
<reference evidence="2 3" key="1">
    <citation type="journal article" date="2009" name="Science">
        <title>Green evolution and dynamic adaptations revealed by genomes of the marine picoeukaryotes Micromonas.</title>
        <authorList>
            <person name="Worden A.Z."/>
            <person name="Lee J.H."/>
            <person name="Mock T."/>
            <person name="Rouze P."/>
            <person name="Simmons M.P."/>
            <person name="Aerts A.L."/>
            <person name="Allen A.E."/>
            <person name="Cuvelier M.L."/>
            <person name="Derelle E."/>
            <person name="Everett M.V."/>
            <person name="Foulon E."/>
            <person name="Grimwood J."/>
            <person name="Gundlach H."/>
            <person name="Henrissat B."/>
            <person name="Napoli C."/>
            <person name="McDonald S.M."/>
            <person name="Parker M.S."/>
            <person name="Rombauts S."/>
            <person name="Salamov A."/>
            <person name="Von Dassow P."/>
            <person name="Badger J.H."/>
            <person name="Coutinho P.M."/>
            <person name="Demir E."/>
            <person name="Dubchak I."/>
            <person name="Gentemann C."/>
            <person name="Eikrem W."/>
            <person name="Gready J.E."/>
            <person name="John U."/>
            <person name="Lanier W."/>
            <person name="Lindquist E.A."/>
            <person name="Lucas S."/>
            <person name="Mayer K.F."/>
            <person name="Moreau H."/>
            <person name="Not F."/>
            <person name="Otillar R."/>
            <person name="Panaud O."/>
            <person name="Pangilinan J."/>
            <person name="Paulsen I."/>
            <person name="Piegu B."/>
            <person name="Poliakov A."/>
            <person name="Robbens S."/>
            <person name="Schmutz J."/>
            <person name="Toulza E."/>
            <person name="Wyss T."/>
            <person name="Zelensky A."/>
            <person name="Zhou K."/>
            <person name="Armbrust E.V."/>
            <person name="Bhattacharya D."/>
            <person name="Goodenough U.W."/>
            <person name="Van de Peer Y."/>
            <person name="Grigoriev I.V."/>
        </authorList>
    </citation>
    <scope>NUCLEOTIDE SEQUENCE [LARGE SCALE GENOMIC DNA]</scope>
    <source>
        <strain evidence="2 3">CCMP1545</strain>
    </source>
</reference>
<feature type="region of interest" description="Disordered" evidence="1">
    <location>
        <begin position="77"/>
        <end position="96"/>
    </location>
</feature>
<feature type="compositionally biased region" description="Basic and acidic residues" evidence="1">
    <location>
        <begin position="1"/>
        <end position="24"/>
    </location>
</feature>
<dbReference type="Proteomes" id="UP000001876">
    <property type="component" value="Unassembled WGS sequence"/>
</dbReference>
<organism evidence="3">
    <name type="scientific">Micromonas pusilla (strain CCMP1545)</name>
    <name type="common">Picoplanktonic green alga</name>
    <dbReference type="NCBI Taxonomy" id="564608"/>
    <lineage>
        <taxon>Eukaryota</taxon>
        <taxon>Viridiplantae</taxon>
        <taxon>Chlorophyta</taxon>
        <taxon>Mamiellophyceae</taxon>
        <taxon>Mamiellales</taxon>
        <taxon>Mamiellaceae</taxon>
        <taxon>Micromonas</taxon>
    </lineage>
</organism>
<feature type="compositionally biased region" description="Basic and acidic residues" evidence="1">
    <location>
        <begin position="77"/>
        <end position="91"/>
    </location>
</feature>
<dbReference type="GeneID" id="9683157"/>
<gene>
    <name evidence="2" type="ORF">MICPUCDRAFT_67303</name>
</gene>